<protein>
    <submittedName>
        <fullName evidence="1">Uncharacterized protein</fullName>
    </submittedName>
</protein>
<dbReference type="EMBL" id="AEDO01000016">
    <property type="protein sequence ID" value="EFL46638.1"/>
    <property type="molecule type" value="Genomic_DNA"/>
</dbReference>
<organism evidence="1 2">
    <name type="scientific">Prevotella disiens FB035-09AN</name>
    <dbReference type="NCBI Taxonomy" id="866771"/>
    <lineage>
        <taxon>Bacteria</taxon>
        <taxon>Pseudomonadati</taxon>
        <taxon>Bacteroidota</taxon>
        <taxon>Bacteroidia</taxon>
        <taxon>Bacteroidales</taxon>
        <taxon>Prevotellaceae</taxon>
        <taxon>Prevotella</taxon>
    </lineage>
</organism>
<gene>
    <name evidence="1" type="ORF">HMPREF9296_1240</name>
</gene>
<proteinExistence type="predicted"/>
<name>E1KPI1_9BACT</name>
<reference evidence="1 2" key="1">
    <citation type="submission" date="2010-08" db="EMBL/GenBank/DDBJ databases">
        <authorList>
            <person name="Durkin A.S."/>
            <person name="Madupu R."/>
            <person name="Torralba M."/>
            <person name="Gillis M."/>
            <person name="Methe B."/>
            <person name="Sutton G."/>
            <person name="Nelson K.E."/>
        </authorList>
    </citation>
    <scope>NUCLEOTIDE SEQUENCE [LARGE SCALE GENOMIC DNA]</scope>
    <source>
        <strain evidence="1 2">FB035-09AN</strain>
    </source>
</reference>
<evidence type="ECO:0000313" key="1">
    <source>
        <dbReference type="EMBL" id="EFL46638.1"/>
    </source>
</evidence>
<comment type="caution">
    <text evidence="1">The sequence shown here is derived from an EMBL/GenBank/DDBJ whole genome shotgun (WGS) entry which is preliminary data.</text>
</comment>
<sequence>MKTNDACFSVLLSSYQMEQGRRYVLNLYTPKKYYINIFKE</sequence>
<accession>E1KPI1</accession>
<dbReference type="Proteomes" id="UP000003610">
    <property type="component" value="Unassembled WGS sequence"/>
</dbReference>
<dbReference type="AlphaFoldDB" id="E1KPI1"/>
<evidence type="ECO:0000313" key="2">
    <source>
        <dbReference type="Proteomes" id="UP000003610"/>
    </source>
</evidence>